<dbReference type="RefSeq" id="WP_378304803.1">
    <property type="nucleotide sequence ID" value="NZ_JBHUKS010000011.1"/>
</dbReference>
<sequence length="100" mass="10795">MFTFINRFTVSGDTAEFERLIGEITDHMQTQPGFGSHALYRSGRDANVYVEVALWDSAAAHQAATGSPEFRSRVQRVIGLAAADPAPFDLVSEHAAGKVG</sequence>
<dbReference type="InterPro" id="IPR011008">
    <property type="entry name" value="Dimeric_a/b-barrel"/>
</dbReference>
<name>A0ABW5H704_9PSEU</name>
<feature type="domain" description="ABM" evidence="1">
    <location>
        <begin position="2"/>
        <end position="91"/>
    </location>
</feature>
<keyword evidence="2" id="KW-0503">Monooxygenase</keyword>
<dbReference type="InterPro" id="IPR007138">
    <property type="entry name" value="ABM_dom"/>
</dbReference>
<dbReference type="EMBL" id="JBHUKS010000011">
    <property type="protein sequence ID" value="MFD2468871.1"/>
    <property type="molecule type" value="Genomic_DNA"/>
</dbReference>
<accession>A0ABW5H704</accession>
<dbReference type="PROSITE" id="PS51725">
    <property type="entry name" value="ABM"/>
    <property type="match status" value="1"/>
</dbReference>
<evidence type="ECO:0000313" key="2">
    <source>
        <dbReference type="EMBL" id="MFD2468871.1"/>
    </source>
</evidence>
<reference evidence="3" key="1">
    <citation type="journal article" date="2019" name="Int. J. Syst. Evol. Microbiol.">
        <title>The Global Catalogue of Microorganisms (GCM) 10K type strain sequencing project: providing services to taxonomists for standard genome sequencing and annotation.</title>
        <authorList>
            <consortium name="The Broad Institute Genomics Platform"/>
            <consortium name="The Broad Institute Genome Sequencing Center for Infectious Disease"/>
            <person name="Wu L."/>
            <person name="Ma J."/>
        </authorList>
    </citation>
    <scope>NUCLEOTIDE SEQUENCE [LARGE SCALE GENOMIC DNA]</scope>
    <source>
        <strain evidence="3">CGMCC 4.7641</strain>
    </source>
</reference>
<protein>
    <submittedName>
        <fullName evidence="2">Antibiotic biosynthesis monooxygenase family protein</fullName>
        <ecNumber evidence="2">1.14.-.-</ecNumber>
    </submittedName>
</protein>
<comment type="caution">
    <text evidence="2">The sequence shown here is derived from an EMBL/GenBank/DDBJ whole genome shotgun (WGS) entry which is preliminary data.</text>
</comment>
<organism evidence="2 3">
    <name type="scientific">Amycolatopsis silviterrae</name>
    <dbReference type="NCBI Taxonomy" id="1656914"/>
    <lineage>
        <taxon>Bacteria</taxon>
        <taxon>Bacillati</taxon>
        <taxon>Actinomycetota</taxon>
        <taxon>Actinomycetes</taxon>
        <taxon>Pseudonocardiales</taxon>
        <taxon>Pseudonocardiaceae</taxon>
        <taxon>Amycolatopsis</taxon>
    </lineage>
</organism>
<proteinExistence type="predicted"/>
<evidence type="ECO:0000313" key="3">
    <source>
        <dbReference type="Proteomes" id="UP001597483"/>
    </source>
</evidence>
<dbReference type="SUPFAM" id="SSF54909">
    <property type="entry name" value="Dimeric alpha+beta barrel"/>
    <property type="match status" value="1"/>
</dbReference>
<dbReference type="Proteomes" id="UP001597483">
    <property type="component" value="Unassembled WGS sequence"/>
</dbReference>
<dbReference type="GO" id="GO:0004497">
    <property type="term" value="F:monooxygenase activity"/>
    <property type="evidence" value="ECO:0007669"/>
    <property type="project" value="UniProtKB-KW"/>
</dbReference>
<keyword evidence="2" id="KW-0560">Oxidoreductase</keyword>
<gene>
    <name evidence="2" type="ORF">ACFSVL_15890</name>
</gene>
<dbReference type="EC" id="1.14.-.-" evidence="2"/>
<dbReference type="Pfam" id="PF03992">
    <property type="entry name" value="ABM"/>
    <property type="match status" value="1"/>
</dbReference>
<dbReference type="Gene3D" id="3.30.70.100">
    <property type="match status" value="1"/>
</dbReference>
<keyword evidence="3" id="KW-1185">Reference proteome</keyword>
<evidence type="ECO:0000259" key="1">
    <source>
        <dbReference type="PROSITE" id="PS51725"/>
    </source>
</evidence>